<feature type="compositionally biased region" description="Acidic residues" evidence="15">
    <location>
        <begin position="164"/>
        <end position="173"/>
    </location>
</feature>
<dbReference type="InterPro" id="IPR001044">
    <property type="entry name" value="XPG/Rad2_eukaryotes"/>
</dbReference>
<accession>A0A8J2SPX9</accession>
<evidence type="ECO:0000256" key="15">
    <source>
        <dbReference type="SAM" id="MobiDB-lite"/>
    </source>
</evidence>
<feature type="region of interest" description="Disordered" evidence="15">
    <location>
        <begin position="1116"/>
        <end position="1193"/>
    </location>
</feature>
<evidence type="ECO:0000256" key="10">
    <source>
        <dbReference type="ARBA" id="ARBA00022842"/>
    </source>
</evidence>
<evidence type="ECO:0000256" key="11">
    <source>
        <dbReference type="ARBA" id="ARBA00023128"/>
    </source>
</evidence>
<keyword evidence="10" id="KW-0460">Magnesium</keyword>
<keyword evidence="7" id="KW-0255">Endonuclease</keyword>
<dbReference type="InterPro" id="IPR008918">
    <property type="entry name" value="HhH2"/>
</dbReference>
<dbReference type="SUPFAM" id="SSF88723">
    <property type="entry name" value="PIN domain-like"/>
    <property type="match status" value="1"/>
</dbReference>
<organism evidence="18 19">
    <name type="scientific">Pelagomonas calceolata</name>
    <dbReference type="NCBI Taxonomy" id="35677"/>
    <lineage>
        <taxon>Eukaryota</taxon>
        <taxon>Sar</taxon>
        <taxon>Stramenopiles</taxon>
        <taxon>Ochrophyta</taxon>
        <taxon>Pelagophyceae</taxon>
        <taxon>Pelagomonadales</taxon>
        <taxon>Pelagomonadaceae</taxon>
        <taxon>Pelagomonas</taxon>
    </lineage>
</organism>
<evidence type="ECO:0000256" key="2">
    <source>
        <dbReference type="ARBA" id="ARBA00004123"/>
    </source>
</evidence>
<evidence type="ECO:0000313" key="19">
    <source>
        <dbReference type="Proteomes" id="UP000789595"/>
    </source>
</evidence>
<keyword evidence="12" id="KW-0234">DNA repair</keyword>
<dbReference type="PRINTS" id="PR00853">
    <property type="entry name" value="XPGRADSUPER"/>
</dbReference>
<evidence type="ECO:0000256" key="4">
    <source>
        <dbReference type="ARBA" id="ARBA00022553"/>
    </source>
</evidence>
<evidence type="ECO:0000256" key="14">
    <source>
        <dbReference type="SAM" id="Coils"/>
    </source>
</evidence>
<feature type="compositionally biased region" description="Low complexity" evidence="15">
    <location>
        <begin position="1173"/>
        <end position="1183"/>
    </location>
</feature>
<comment type="caution">
    <text evidence="18">The sequence shown here is derived from an EMBL/GenBank/DDBJ whole genome shotgun (WGS) entry which is preliminary data.</text>
</comment>
<keyword evidence="5" id="KW-0540">Nuclease</keyword>
<dbReference type="PRINTS" id="PR00066">
    <property type="entry name" value="XRODRMPGMNTG"/>
</dbReference>
<feature type="compositionally biased region" description="Pro residues" evidence="15">
    <location>
        <begin position="717"/>
        <end position="733"/>
    </location>
</feature>
<dbReference type="InterPro" id="IPR029060">
    <property type="entry name" value="PIN-like_dom_sf"/>
</dbReference>
<dbReference type="Pfam" id="PF00867">
    <property type="entry name" value="XPG_I"/>
    <property type="match status" value="1"/>
</dbReference>
<dbReference type="InterPro" id="IPR036279">
    <property type="entry name" value="5-3_exonuclease_C_sf"/>
</dbReference>
<evidence type="ECO:0000256" key="1">
    <source>
        <dbReference type="ARBA" id="ARBA00001946"/>
    </source>
</evidence>
<feature type="region of interest" description="Disordered" evidence="15">
    <location>
        <begin position="581"/>
        <end position="744"/>
    </location>
</feature>
<dbReference type="GO" id="GO:0006289">
    <property type="term" value="P:nucleotide-excision repair"/>
    <property type="evidence" value="ECO:0007669"/>
    <property type="project" value="InterPro"/>
</dbReference>
<dbReference type="Pfam" id="PF00752">
    <property type="entry name" value="XPG_N"/>
    <property type="match status" value="1"/>
</dbReference>
<dbReference type="GO" id="GO:0003697">
    <property type="term" value="F:single-stranded DNA binding"/>
    <property type="evidence" value="ECO:0007669"/>
    <property type="project" value="InterPro"/>
</dbReference>
<dbReference type="PROSITE" id="PS00842">
    <property type="entry name" value="XPG_2"/>
    <property type="match status" value="1"/>
</dbReference>
<keyword evidence="6" id="KW-0479">Metal-binding</keyword>
<evidence type="ECO:0000256" key="6">
    <source>
        <dbReference type="ARBA" id="ARBA00022723"/>
    </source>
</evidence>
<feature type="compositionally biased region" description="Acidic residues" evidence="15">
    <location>
        <begin position="532"/>
        <end position="542"/>
    </location>
</feature>
<keyword evidence="4" id="KW-0597">Phosphoprotein</keyword>
<dbReference type="GO" id="GO:0046872">
    <property type="term" value="F:metal ion binding"/>
    <property type="evidence" value="ECO:0007669"/>
    <property type="project" value="UniProtKB-KW"/>
</dbReference>
<name>A0A8J2SPX9_9STRA</name>
<evidence type="ECO:0000256" key="13">
    <source>
        <dbReference type="ARBA" id="ARBA00023242"/>
    </source>
</evidence>
<dbReference type="SUPFAM" id="SSF47807">
    <property type="entry name" value="5' to 3' exonuclease, C-terminal subdomain"/>
    <property type="match status" value="1"/>
</dbReference>
<evidence type="ECO:0000256" key="9">
    <source>
        <dbReference type="ARBA" id="ARBA00022801"/>
    </source>
</evidence>
<feature type="compositionally biased region" description="Acidic residues" evidence="15">
    <location>
        <begin position="472"/>
        <end position="481"/>
    </location>
</feature>
<dbReference type="CDD" id="cd09868">
    <property type="entry name" value="PIN_XPG_RAD2"/>
    <property type="match status" value="2"/>
</dbReference>
<dbReference type="OrthoDB" id="31113at2759"/>
<keyword evidence="14" id="KW-0175">Coiled coil</keyword>
<feature type="compositionally biased region" description="Pro residues" evidence="15">
    <location>
        <begin position="149"/>
        <end position="159"/>
    </location>
</feature>
<feature type="compositionally biased region" description="Basic and acidic residues" evidence="15">
    <location>
        <begin position="1119"/>
        <end position="1142"/>
    </location>
</feature>
<dbReference type="SMART" id="SM00484">
    <property type="entry name" value="XPGI"/>
    <property type="match status" value="1"/>
</dbReference>
<dbReference type="Gene3D" id="1.10.150.20">
    <property type="entry name" value="5' to 3' exonuclease, C-terminal subdomain"/>
    <property type="match status" value="1"/>
</dbReference>
<comment type="similarity">
    <text evidence="3">Belongs to the XPG/RAD2 endonuclease family. XPG subfamily.</text>
</comment>
<dbReference type="InterPro" id="IPR006086">
    <property type="entry name" value="XPG-I_dom"/>
</dbReference>
<dbReference type="SMART" id="SM00485">
    <property type="entry name" value="XPGN"/>
    <property type="match status" value="1"/>
</dbReference>
<reference evidence="18" key="1">
    <citation type="submission" date="2021-11" db="EMBL/GenBank/DDBJ databases">
        <authorList>
            <consortium name="Genoscope - CEA"/>
            <person name="William W."/>
        </authorList>
    </citation>
    <scope>NUCLEOTIDE SEQUENCE</scope>
</reference>
<feature type="compositionally biased region" description="Acidic residues" evidence="15">
    <location>
        <begin position="411"/>
        <end position="426"/>
    </location>
</feature>
<protein>
    <submittedName>
        <fullName evidence="18">Uncharacterized protein</fullName>
    </submittedName>
</protein>
<dbReference type="InterPro" id="IPR006085">
    <property type="entry name" value="XPG_DNA_repair_N"/>
</dbReference>
<keyword evidence="13" id="KW-0539">Nucleus</keyword>
<comment type="cofactor">
    <cofactor evidence="1">
        <name>Mg(2+)</name>
        <dbReference type="ChEBI" id="CHEBI:18420"/>
    </cofactor>
</comment>
<dbReference type="PROSITE" id="PS00841">
    <property type="entry name" value="XPG_1"/>
    <property type="match status" value="1"/>
</dbReference>
<dbReference type="InterPro" id="IPR006084">
    <property type="entry name" value="XPG/Rad2"/>
</dbReference>
<feature type="domain" description="XPG-I" evidence="16">
    <location>
        <begin position="859"/>
        <end position="928"/>
    </location>
</feature>
<evidence type="ECO:0000256" key="5">
    <source>
        <dbReference type="ARBA" id="ARBA00022722"/>
    </source>
</evidence>
<dbReference type="GO" id="GO:0004520">
    <property type="term" value="F:DNA endonuclease activity"/>
    <property type="evidence" value="ECO:0007669"/>
    <property type="project" value="TreeGrafter"/>
</dbReference>
<feature type="coiled-coil region" evidence="14">
    <location>
        <begin position="822"/>
        <end position="849"/>
    </location>
</feature>
<dbReference type="EMBL" id="CAKKNE010000005">
    <property type="protein sequence ID" value="CAH0377425.1"/>
    <property type="molecule type" value="Genomic_DNA"/>
</dbReference>
<dbReference type="Gene3D" id="3.40.50.1010">
    <property type="entry name" value="5'-nuclease"/>
    <property type="match status" value="2"/>
</dbReference>
<feature type="domain" description="XPG N-terminal" evidence="17">
    <location>
        <begin position="1"/>
        <end position="98"/>
    </location>
</feature>
<dbReference type="InterPro" id="IPR019974">
    <property type="entry name" value="XPG_CS"/>
</dbReference>
<feature type="compositionally biased region" description="Pro residues" evidence="15">
    <location>
        <begin position="662"/>
        <end position="709"/>
    </location>
</feature>
<evidence type="ECO:0000259" key="16">
    <source>
        <dbReference type="SMART" id="SM00484"/>
    </source>
</evidence>
<dbReference type="GO" id="GO:0005634">
    <property type="term" value="C:nucleus"/>
    <property type="evidence" value="ECO:0007669"/>
    <property type="project" value="UniProtKB-SubCell"/>
</dbReference>
<dbReference type="AlphaFoldDB" id="A0A8J2SPX9"/>
<feature type="region of interest" description="Disordered" evidence="15">
    <location>
        <begin position="520"/>
        <end position="543"/>
    </location>
</feature>
<dbReference type="Proteomes" id="UP000789595">
    <property type="component" value="Unassembled WGS sequence"/>
</dbReference>
<feature type="region of interest" description="Disordered" evidence="15">
    <location>
        <begin position="386"/>
        <end position="496"/>
    </location>
</feature>
<keyword evidence="9" id="KW-0378">Hydrolase</keyword>
<keyword evidence="19" id="KW-1185">Reference proteome</keyword>
<comment type="subcellular location">
    <subcellularLocation>
        <location evidence="2">Nucleus</location>
    </subcellularLocation>
</comment>
<gene>
    <name evidence="18" type="ORF">PECAL_5P19770</name>
</gene>
<proteinExistence type="inferred from homology"/>
<feature type="compositionally biased region" description="Acidic residues" evidence="15">
    <location>
        <begin position="1154"/>
        <end position="1164"/>
    </location>
</feature>
<feature type="region of interest" description="Disordered" evidence="15">
    <location>
        <begin position="120"/>
        <end position="186"/>
    </location>
</feature>
<feature type="compositionally biased region" description="Low complexity" evidence="15">
    <location>
        <begin position="590"/>
        <end position="611"/>
    </location>
</feature>
<dbReference type="PANTHER" id="PTHR16171">
    <property type="entry name" value="DNA REPAIR PROTEIN COMPLEMENTING XP-G CELLS-RELATED"/>
    <property type="match status" value="1"/>
</dbReference>
<sequence>MGVKGLWKLLEPCGRRIHVETLENTTLAVDVSIWMTQFVKAMRDEEGRPIKNAHVIGTLRRVAKLLYHGVRPVIVFDGGVPALKERLIRQRRMRRERREDDARSTAKRLLAARLRAEALRRKAPAQNTEAAYAGGFDPGSQGEAAPTRAPAPRPAPTQPSPESSSDDDDDDGCEWERGETADGLGVAADGDASAVDVEALIALPPAVRKARVEAVNRKQRVAARRRLMPVAGDADEFSATQLSSFLQGATFRQRVERAQAERGDDDARGERIHSDPKRRFVLLRDDENGQQVRGGVKARMERFLQANDEEVVDDDDDEDDAPPTCAACGRRKSRCACALRHGACARRPAPRPRPTPQTVVPLPGQSIDEALEEAELRYVEDFPEEFAGSDDDAAPAPAPLDDDGGGGFFVDGEEEGGGFVAEDDDGAAGGGFFAEEEEAAAAPAPADEGGGGFIVEEEEEDAGAAPAPAADDASESSDDCAWEAGNADDAADDAAAAGVAVAVPCADPEAFRARLAALGDAGAAPPPPVAAEAEDEADEVDEAANRQALAAAARTASQMADWAGRAFRRALADSGSAELLAPAAAPPAPAAAVPAPRAMEVEAPAPAAEPPADADADGDADLARALALSREAAPEPEPAAQAPPVVEAPPPAPRPTEREPEPPAPRPAPEPASAPRPPPMSPAGAPPPAAARPTEPPPAEVPPPAPPPTGAQLPAAAPEPPAPPAEEPPPAEAPPADDHDDDAWAPHRKAATEGGFYEVCPDFDAQLQFALDNAQEGDLDGMAAAAAAATDPRERAVYAYVVAAVRAKCPQQPPSFADAARADALDREAAQLRRELARSARDADSVTDEMREDVMGLLDDLGVPYIVAPMEAEAQCAALELAGLVEGTITDDSDAFCFGAKKVYKNIFDDKKFVEAYFAEDCRRELKLGRSEFVSLALLLGGDYAHGVKGVGIVNAMEVLQAFHFPHAHSENQVDASISSLRKFGRWLDDVGNTQLQDAHVKRFAKRHRAARSRWEAPPAFPNREAAKAYVEPRVADEDELARQLGRDIEAWDPQSTQRLFDWREPDEKRLRKRCALELNWAPSTAAAVLDPVFKRWAERKAGRQRRVDAFFDSYHSNKKNDTHASKRLRRALDESEPEAPKQKKKRKRRVVVESEEEDEEDDSPAPPRPRSSRAAAAKAARQLAEEEESGDD</sequence>
<dbReference type="SMART" id="SM00279">
    <property type="entry name" value="HhH2"/>
    <property type="match status" value="1"/>
</dbReference>
<keyword evidence="8" id="KW-0227">DNA damage</keyword>
<evidence type="ECO:0000256" key="8">
    <source>
        <dbReference type="ARBA" id="ARBA00022763"/>
    </source>
</evidence>
<feature type="compositionally biased region" description="Low complexity" evidence="15">
    <location>
        <begin position="482"/>
        <end position="496"/>
    </location>
</feature>
<evidence type="ECO:0000256" key="7">
    <source>
        <dbReference type="ARBA" id="ARBA00022759"/>
    </source>
</evidence>
<dbReference type="PANTHER" id="PTHR16171:SF7">
    <property type="entry name" value="DNA REPAIR PROTEIN RAD2"/>
    <property type="match status" value="1"/>
</dbReference>
<evidence type="ECO:0000259" key="17">
    <source>
        <dbReference type="SMART" id="SM00485"/>
    </source>
</evidence>
<evidence type="ECO:0000256" key="3">
    <source>
        <dbReference type="ARBA" id="ARBA00005283"/>
    </source>
</evidence>
<keyword evidence="11" id="KW-0496">Mitochondrion</keyword>
<dbReference type="GO" id="GO:0016788">
    <property type="term" value="F:hydrolase activity, acting on ester bonds"/>
    <property type="evidence" value="ECO:0007669"/>
    <property type="project" value="InterPro"/>
</dbReference>
<evidence type="ECO:0000256" key="12">
    <source>
        <dbReference type="ARBA" id="ARBA00023204"/>
    </source>
</evidence>
<evidence type="ECO:0000313" key="18">
    <source>
        <dbReference type="EMBL" id="CAH0377425.1"/>
    </source>
</evidence>